<evidence type="ECO:0000256" key="1">
    <source>
        <dbReference type="SAM" id="Phobius"/>
    </source>
</evidence>
<dbReference type="EMBL" id="MHBZ01000033">
    <property type="protein sequence ID" value="OGY10551.1"/>
    <property type="molecule type" value="Genomic_DNA"/>
</dbReference>
<gene>
    <name evidence="2" type="ORF">A3D26_00425</name>
</gene>
<dbReference type="STRING" id="1797516.A3D26_00425"/>
<dbReference type="Gene3D" id="1.20.1070.10">
    <property type="entry name" value="Rhodopsin 7-helix transmembrane proteins"/>
    <property type="match status" value="1"/>
</dbReference>
<dbReference type="InterPro" id="IPR043993">
    <property type="entry name" value="T4SS_pilin"/>
</dbReference>
<keyword evidence="1" id="KW-0472">Membrane</keyword>
<dbReference type="Pfam" id="PF18895">
    <property type="entry name" value="T4SS_pilin"/>
    <property type="match status" value="1"/>
</dbReference>
<keyword evidence="1" id="KW-1133">Transmembrane helix</keyword>
<accession>A0A1G1V5A3</accession>
<keyword evidence="1" id="KW-0812">Transmembrane</keyword>
<proteinExistence type="predicted"/>
<evidence type="ECO:0000313" key="3">
    <source>
        <dbReference type="Proteomes" id="UP000178319"/>
    </source>
</evidence>
<dbReference type="Proteomes" id="UP000178319">
    <property type="component" value="Unassembled WGS sequence"/>
</dbReference>
<evidence type="ECO:0000313" key="2">
    <source>
        <dbReference type="EMBL" id="OGY10551.1"/>
    </source>
</evidence>
<reference evidence="2 3" key="1">
    <citation type="journal article" date="2016" name="Nat. Commun.">
        <title>Thousands of microbial genomes shed light on interconnected biogeochemical processes in an aquifer system.</title>
        <authorList>
            <person name="Anantharaman K."/>
            <person name="Brown C.T."/>
            <person name="Hug L.A."/>
            <person name="Sharon I."/>
            <person name="Castelle C.J."/>
            <person name="Probst A.J."/>
            <person name="Thomas B.C."/>
            <person name="Singh A."/>
            <person name="Wilkins M.J."/>
            <person name="Karaoz U."/>
            <person name="Brodie E.L."/>
            <person name="Williams K.H."/>
            <person name="Hubbard S.S."/>
            <person name="Banfield J.F."/>
        </authorList>
    </citation>
    <scope>NUCLEOTIDE SEQUENCE [LARGE SCALE GENOMIC DNA]</scope>
</reference>
<dbReference type="AlphaFoldDB" id="A0A1G1V5A3"/>
<feature type="transmembrane region" description="Helical" evidence="1">
    <location>
        <begin position="78"/>
        <end position="100"/>
    </location>
</feature>
<feature type="transmembrane region" description="Helical" evidence="1">
    <location>
        <begin position="34"/>
        <end position="57"/>
    </location>
</feature>
<sequence length="108" mass="11650">MELAQSSQTSFTQLSQGAGLNSGLDTLGGVVTTFLPWILGISGLVLFFYVIWGGFGIMTAKGDPKATAAAREHLTKALVGFLIVFMAYWLVQLLGLIFGIQQFRSIFS</sequence>
<name>A0A1G1V5A3_9BACT</name>
<comment type="caution">
    <text evidence="2">The sequence shown here is derived from an EMBL/GenBank/DDBJ whole genome shotgun (WGS) entry which is preliminary data.</text>
</comment>
<organism evidence="2 3">
    <name type="scientific">Candidatus Blackburnbacteria bacterium RIFCSPHIGHO2_02_FULL_44_20</name>
    <dbReference type="NCBI Taxonomy" id="1797516"/>
    <lineage>
        <taxon>Bacteria</taxon>
        <taxon>Candidatus Blackburniibacteriota</taxon>
    </lineage>
</organism>
<protein>
    <submittedName>
        <fullName evidence="2">Uncharacterized protein</fullName>
    </submittedName>
</protein>